<feature type="domain" description="HTH araC/xylS-type" evidence="4">
    <location>
        <begin position="223"/>
        <end position="324"/>
    </location>
</feature>
<dbReference type="InterPro" id="IPR050204">
    <property type="entry name" value="AraC_XylS_family_regulators"/>
</dbReference>
<evidence type="ECO:0000256" key="2">
    <source>
        <dbReference type="ARBA" id="ARBA00023125"/>
    </source>
</evidence>
<evidence type="ECO:0000256" key="1">
    <source>
        <dbReference type="ARBA" id="ARBA00023015"/>
    </source>
</evidence>
<dbReference type="PROSITE" id="PS01124">
    <property type="entry name" value="HTH_ARAC_FAMILY_2"/>
    <property type="match status" value="1"/>
</dbReference>
<comment type="caution">
    <text evidence="5">The sequence shown here is derived from an EMBL/GenBank/DDBJ whole genome shotgun (WGS) entry which is preliminary data.</text>
</comment>
<evidence type="ECO:0000313" key="5">
    <source>
        <dbReference type="EMBL" id="MBM0106662.1"/>
    </source>
</evidence>
<dbReference type="PANTHER" id="PTHR46796:SF6">
    <property type="entry name" value="ARAC SUBFAMILY"/>
    <property type="match status" value="1"/>
</dbReference>
<dbReference type="Proteomes" id="UP000661077">
    <property type="component" value="Unassembled WGS sequence"/>
</dbReference>
<dbReference type="InterPro" id="IPR018060">
    <property type="entry name" value="HTH_AraC"/>
</dbReference>
<evidence type="ECO:0000256" key="3">
    <source>
        <dbReference type="ARBA" id="ARBA00023163"/>
    </source>
</evidence>
<name>A0ABS1X0F6_9GAMM</name>
<dbReference type="InterPro" id="IPR035418">
    <property type="entry name" value="AraC-bd_2"/>
</dbReference>
<dbReference type="Pfam" id="PF12833">
    <property type="entry name" value="HTH_18"/>
    <property type="match status" value="1"/>
</dbReference>
<dbReference type="PANTHER" id="PTHR46796">
    <property type="entry name" value="HTH-TYPE TRANSCRIPTIONAL ACTIVATOR RHAS-RELATED"/>
    <property type="match status" value="1"/>
</dbReference>
<protein>
    <submittedName>
        <fullName evidence="5">Helix-turn-helix domain-containing protein</fullName>
    </submittedName>
</protein>
<evidence type="ECO:0000259" key="4">
    <source>
        <dbReference type="PROSITE" id="PS01124"/>
    </source>
</evidence>
<proteinExistence type="predicted"/>
<keyword evidence="1" id="KW-0805">Transcription regulation</keyword>
<keyword evidence="6" id="KW-1185">Reference proteome</keyword>
<gene>
    <name evidence="5" type="ORF">JM946_18175</name>
</gene>
<keyword evidence="3" id="KW-0804">Transcription</keyword>
<accession>A0ABS1X0F6</accession>
<dbReference type="SUPFAM" id="SSF46689">
    <property type="entry name" value="Homeodomain-like"/>
    <property type="match status" value="1"/>
</dbReference>
<dbReference type="EMBL" id="JAEVLS010000004">
    <property type="protein sequence ID" value="MBM0106662.1"/>
    <property type="molecule type" value="Genomic_DNA"/>
</dbReference>
<organism evidence="5 6">
    <name type="scientific">Steroidobacter gossypii</name>
    <dbReference type="NCBI Taxonomy" id="2805490"/>
    <lineage>
        <taxon>Bacteria</taxon>
        <taxon>Pseudomonadati</taxon>
        <taxon>Pseudomonadota</taxon>
        <taxon>Gammaproteobacteria</taxon>
        <taxon>Steroidobacterales</taxon>
        <taxon>Steroidobacteraceae</taxon>
        <taxon>Steroidobacter</taxon>
    </lineage>
</organism>
<sequence>MTSALNALEGVVMLVFNSDDHAPKQRVEAWQEFSARSLAALRSVAAGEQRFQANVKGKLIGDLMIGRLQGAGHISERTRLEISQQPRHHYGAVIHLGGKPLMRCRGRLIQVQPGDISILSTMDDFWFDGEAPFEYMVVRLPERWPDSRMFRPELLTGSVISRANPLRGILVDYVVSVFHQSDRLPASAAAAVAQHILDLLSATLVEEPLQIGGSAALRAALFDSACRMIASHATDPELRTEAIARRLRISVRMLQRIFKENDATVAQRISMARIARSATMLANDRGSGATITEIAFASGFRDLTTFERAFCASKGMTPSAWRRRALQSPTSPT</sequence>
<evidence type="ECO:0000313" key="6">
    <source>
        <dbReference type="Proteomes" id="UP000661077"/>
    </source>
</evidence>
<dbReference type="Gene3D" id="1.10.10.60">
    <property type="entry name" value="Homeodomain-like"/>
    <property type="match status" value="1"/>
</dbReference>
<reference evidence="5 6" key="1">
    <citation type="journal article" date="2021" name="Int. J. Syst. Evol. Microbiol.">
        <title>Steroidobacter gossypii sp. nov., isolated from soil of cotton cropping field.</title>
        <authorList>
            <person name="Huang R."/>
            <person name="Yang S."/>
            <person name="Zhen C."/>
            <person name="Liu W."/>
        </authorList>
    </citation>
    <scope>NUCLEOTIDE SEQUENCE [LARGE SCALE GENOMIC DNA]</scope>
    <source>
        <strain evidence="5 6">S1-65</strain>
    </source>
</reference>
<keyword evidence="2" id="KW-0238">DNA-binding</keyword>
<dbReference type="InterPro" id="IPR009057">
    <property type="entry name" value="Homeodomain-like_sf"/>
</dbReference>
<dbReference type="SMART" id="SM00342">
    <property type="entry name" value="HTH_ARAC"/>
    <property type="match status" value="1"/>
</dbReference>
<dbReference type="Pfam" id="PF14525">
    <property type="entry name" value="AraC_binding_2"/>
    <property type="match status" value="1"/>
</dbReference>